<reference evidence="1 2" key="1">
    <citation type="submission" date="2014-03" db="EMBL/GenBank/DDBJ databases">
        <title>Draft genome of the hookworm Oesophagostomum dentatum.</title>
        <authorList>
            <person name="Mitreva M."/>
        </authorList>
    </citation>
    <scope>NUCLEOTIDE SEQUENCE [LARGE SCALE GENOMIC DNA]</scope>
    <source>
        <strain evidence="1 2">OD-Hann</strain>
    </source>
</reference>
<evidence type="ECO:0000313" key="2">
    <source>
        <dbReference type="Proteomes" id="UP000053660"/>
    </source>
</evidence>
<dbReference type="AlphaFoldDB" id="A0A0B1TPE2"/>
<gene>
    <name evidence="1" type="ORF">OESDEN_02353</name>
</gene>
<keyword evidence="2" id="KW-1185">Reference proteome</keyword>
<feature type="non-terminal residue" evidence="1">
    <location>
        <position position="1"/>
    </location>
</feature>
<evidence type="ECO:0000313" key="1">
    <source>
        <dbReference type="EMBL" id="KHJ97662.1"/>
    </source>
</evidence>
<dbReference type="InterPro" id="IPR029033">
    <property type="entry name" value="His_PPase_superfam"/>
</dbReference>
<organism evidence="1 2">
    <name type="scientific">Oesophagostomum dentatum</name>
    <name type="common">Nodular worm</name>
    <dbReference type="NCBI Taxonomy" id="61180"/>
    <lineage>
        <taxon>Eukaryota</taxon>
        <taxon>Metazoa</taxon>
        <taxon>Ecdysozoa</taxon>
        <taxon>Nematoda</taxon>
        <taxon>Chromadorea</taxon>
        <taxon>Rhabditida</taxon>
        <taxon>Rhabditina</taxon>
        <taxon>Rhabditomorpha</taxon>
        <taxon>Strongyloidea</taxon>
        <taxon>Strongylidae</taxon>
        <taxon>Oesophagostomum</taxon>
    </lineage>
</organism>
<sequence length="88" mass="10191">TIRPVGSFQGEEIILARHAETIAEVFPDWIERCKLDDAFYQPFDLNVPVRIPRRTNMAQAYQHDPPLSEVQNVFQKQIGVVNQKHGFK</sequence>
<name>A0A0B1TPE2_OESDE</name>
<dbReference type="EMBL" id="KN549417">
    <property type="protein sequence ID" value="KHJ97662.1"/>
    <property type="molecule type" value="Genomic_DNA"/>
</dbReference>
<protein>
    <submittedName>
        <fullName evidence="1">Uncharacterized protein</fullName>
    </submittedName>
</protein>
<accession>A0A0B1TPE2</accession>
<dbReference type="Gene3D" id="3.40.50.1240">
    <property type="entry name" value="Phosphoglycerate mutase-like"/>
    <property type="match status" value="1"/>
</dbReference>
<proteinExistence type="predicted"/>
<dbReference type="OrthoDB" id="414418at2759"/>
<dbReference type="Proteomes" id="UP000053660">
    <property type="component" value="Unassembled WGS sequence"/>
</dbReference>
<dbReference type="GO" id="GO:0016791">
    <property type="term" value="F:phosphatase activity"/>
    <property type="evidence" value="ECO:0007669"/>
    <property type="project" value="UniProtKB-ARBA"/>
</dbReference>